<sequence length="106" mass="11779">MLANHLNHSTQHLNHSNHHPTHKPTIQPINPPPINQPLNPYNPLTNEPTNPYNQPSNPYNHHPTHQPPIQPTIPSASDPNTLDDGPTFMVMVNICPASLNIRLPAP</sequence>
<dbReference type="EMBL" id="JAWZYT010002084">
    <property type="protein sequence ID" value="KAK4306830.1"/>
    <property type="molecule type" value="Genomic_DNA"/>
</dbReference>
<dbReference type="Proteomes" id="UP001292094">
    <property type="component" value="Unassembled WGS sequence"/>
</dbReference>
<accession>A0AAE1U5D0</accession>
<gene>
    <name evidence="2" type="ORF">Pmani_021379</name>
</gene>
<comment type="caution">
    <text evidence="2">The sequence shown here is derived from an EMBL/GenBank/DDBJ whole genome shotgun (WGS) entry which is preliminary data.</text>
</comment>
<evidence type="ECO:0000313" key="2">
    <source>
        <dbReference type="EMBL" id="KAK4306830.1"/>
    </source>
</evidence>
<reference evidence="2" key="1">
    <citation type="submission" date="2023-11" db="EMBL/GenBank/DDBJ databases">
        <title>Genome assemblies of two species of porcelain crab, Petrolisthes cinctipes and Petrolisthes manimaculis (Anomura: Porcellanidae).</title>
        <authorList>
            <person name="Angst P."/>
        </authorList>
    </citation>
    <scope>NUCLEOTIDE SEQUENCE</scope>
    <source>
        <strain evidence="2">PB745_02</strain>
        <tissue evidence="2">Gill</tissue>
    </source>
</reference>
<feature type="compositionally biased region" description="Polar residues" evidence="1">
    <location>
        <begin position="1"/>
        <end position="14"/>
    </location>
</feature>
<keyword evidence="3" id="KW-1185">Reference proteome</keyword>
<organism evidence="2 3">
    <name type="scientific">Petrolisthes manimaculis</name>
    <dbReference type="NCBI Taxonomy" id="1843537"/>
    <lineage>
        <taxon>Eukaryota</taxon>
        <taxon>Metazoa</taxon>
        <taxon>Ecdysozoa</taxon>
        <taxon>Arthropoda</taxon>
        <taxon>Crustacea</taxon>
        <taxon>Multicrustacea</taxon>
        <taxon>Malacostraca</taxon>
        <taxon>Eumalacostraca</taxon>
        <taxon>Eucarida</taxon>
        <taxon>Decapoda</taxon>
        <taxon>Pleocyemata</taxon>
        <taxon>Anomura</taxon>
        <taxon>Galatheoidea</taxon>
        <taxon>Porcellanidae</taxon>
        <taxon>Petrolisthes</taxon>
    </lineage>
</organism>
<name>A0AAE1U5D0_9EUCA</name>
<evidence type="ECO:0000313" key="3">
    <source>
        <dbReference type="Proteomes" id="UP001292094"/>
    </source>
</evidence>
<feature type="compositionally biased region" description="Polar residues" evidence="1">
    <location>
        <begin position="45"/>
        <end position="59"/>
    </location>
</feature>
<protein>
    <submittedName>
        <fullName evidence="2">Uncharacterized protein</fullName>
    </submittedName>
</protein>
<dbReference type="AlphaFoldDB" id="A0AAE1U5D0"/>
<proteinExistence type="predicted"/>
<evidence type="ECO:0000256" key="1">
    <source>
        <dbReference type="SAM" id="MobiDB-lite"/>
    </source>
</evidence>
<feature type="region of interest" description="Disordered" evidence="1">
    <location>
        <begin position="1"/>
        <end position="85"/>
    </location>
</feature>